<dbReference type="PANTHER" id="PTHR43777:SF1">
    <property type="entry name" value="MOLYBDENUM COFACTOR CYTIDYLYLTRANSFERASE"/>
    <property type="match status" value="1"/>
</dbReference>
<evidence type="ECO:0000313" key="2">
    <source>
        <dbReference type="EMBL" id="SUZ74984.1"/>
    </source>
</evidence>
<dbReference type="SUPFAM" id="SSF53448">
    <property type="entry name" value="Nucleotide-diphospho-sugar transferases"/>
    <property type="match status" value="1"/>
</dbReference>
<dbReference type="AlphaFoldDB" id="A0A381Q801"/>
<dbReference type="CDD" id="cd04182">
    <property type="entry name" value="GT_2_like_f"/>
    <property type="match status" value="1"/>
</dbReference>
<dbReference type="Pfam" id="PF12804">
    <property type="entry name" value="NTP_transf_3"/>
    <property type="match status" value="1"/>
</dbReference>
<feature type="domain" description="MobA-like NTP transferase" evidence="1">
    <location>
        <begin position="4"/>
        <end position="170"/>
    </location>
</feature>
<proteinExistence type="predicted"/>
<dbReference type="Gene3D" id="3.90.550.10">
    <property type="entry name" value="Spore Coat Polysaccharide Biosynthesis Protein SpsA, Chain A"/>
    <property type="match status" value="1"/>
</dbReference>
<evidence type="ECO:0000259" key="1">
    <source>
        <dbReference type="Pfam" id="PF12804"/>
    </source>
</evidence>
<dbReference type="InterPro" id="IPR025877">
    <property type="entry name" value="MobA-like_NTP_Trfase"/>
</dbReference>
<dbReference type="EMBL" id="UINC01001229">
    <property type="protein sequence ID" value="SUZ74984.1"/>
    <property type="molecule type" value="Genomic_DNA"/>
</dbReference>
<protein>
    <recommendedName>
        <fullName evidence="1">MobA-like NTP transferase domain-containing protein</fullName>
    </recommendedName>
</protein>
<dbReference type="InterPro" id="IPR029044">
    <property type="entry name" value="Nucleotide-diphossugar_trans"/>
</dbReference>
<accession>A0A381Q801</accession>
<dbReference type="GO" id="GO:0016779">
    <property type="term" value="F:nucleotidyltransferase activity"/>
    <property type="evidence" value="ECO:0007669"/>
    <property type="project" value="UniProtKB-ARBA"/>
</dbReference>
<gene>
    <name evidence="2" type="ORF">METZ01_LOCUS27838</name>
</gene>
<reference evidence="2" key="1">
    <citation type="submission" date="2018-05" db="EMBL/GenBank/DDBJ databases">
        <authorList>
            <person name="Lanie J.A."/>
            <person name="Ng W.-L."/>
            <person name="Kazmierczak K.M."/>
            <person name="Andrzejewski T.M."/>
            <person name="Davidsen T.M."/>
            <person name="Wayne K.J."/>
            <person name="Tettelin H."/>
            <person name="Glass J.I."/>
            <person name="Rusch D."/>
            <person name="Podicherti R."/>
            <person name="Tsui H.-C.T."/>
            <person name="Winkler M.E."/>
        </authorList>
    </citation>
    <scope>NUCLEOTIDE SEQUENCE</scope>
</reference>
<organism evidence="2">
    <name type="scientific">marine metagenome</name>
    <dbReference type="NCBI Taxonomy" id="408172"/>
    <lineage>
        <taxon>unclassified sequences</taxon>
        <taxon>metagenomes</taxon>
        <taxon>ecological metagenomes</taxon>
    </lineage>
</organism>
<name>A0A381Q801_9ZZZZ</name>
<dbReference type="PANTHER" id="PTHR43777">
    <property type="entry name" value="MOLYBDENUM COFACTOR CYTIDYLYLTRANSFERASE"/>
    <property type="match status" value="1"/>
</dbReference>
<sequence>MIPGIILAGGESSRMGQPKALLPTDVVGETFLSRLITTLRRGGVDDVIVVTGPDQSILENSIGSNEPLVRFVSNPNPSEGQISSLLVGLSVADRPGVRGALVALVDVPLVAPETVVALLEAYRRTGAPIVRPGADDRHGHPVVFDRSLFDALRGVDKSQGAKAVVRAHEDAIIHVSVNDEGAFTDIDTPADYERIFGRKPA</sequence>